<organism evidence="1 2">
    <name type="scientific">Pseudozyma hubeiensis (strain SY62)</name>
    <name type="common">Yeast</name>
    <dbReference type="NCBI Taxonomy" id="1305764"/>
    <lineage>
        <taxon>Eukaryota</taxon>
        <taxon>Fungi</taxon>
        <taxon>Dikarya</taxon>
        <taxon>Basidiomycota</taxon>
        <taxon>Ustilaginomycotina</taxon>
        <taxon>Ustilaginomycetes</taxon>
        <taxon>Ustilaginales</taxon>
        <taxon>Ustilaginaceae</taxon>
        <taxon>Pseudozyma</taxon>
    </lineage>
</organism>
<keyword evidence="2" id="KW-1185">Reference proteome</keyword>
<proteinExistence type="predicted"/>
<evidence type="ECO:0000313" key="2">
    <source>
        <dbReference type="Proteomes" id="UP000014071"/>
    </source>
</evidence>
<reference evidence="2" key="1">
    <citation type="journal article" date="2013" name="Genome Announc.">
        <title>Draft genome sequence of the basidiomycetous yeast-like fungus Pseudozyma hubeiensis SY62, which produces an abundant amount of the biosurfactant mannosylerythritol lipids.</title>
        <authorList>
            <person name="Konishi M."/>
            <person name="Hatada Y."/>
            <person name="Horiuchi J."/>
        </authorList>
    </citation>
    <scope>NUCLEOTIDE SEQUENCE [LARGE SCALE GENOMIC DNA]</scope>
    <source>
        <strain evidence="2">SY62</strain>
    </source>
</reference>
<dbReference type="GeneID" id="24106052"/>
<gene>
    <name evidence="1" type="ORF">PHSY_000749</name>
</gene>
<name>R9NX92_PSEHS</name>
<protein>
    <submittedName>
        <fullName evidence="1">Uncharacterized protein</fullName>
    </submittedName>
</protein>
<dbReference type="RefSeq" id="XP_012186773.1">
    <property type="nucleotide sequence ID" value="XM_012331383.1"/>
</dbReference>
<dbReference type="Proteomes" id="UP000014071">
    <property type="component" value="Unassembled WGS sequence"/>
</dbReference>
<dbReference type="EMBL" id="DF238773">
    <property type="protein sequence ID" value="GAC93186.1"/>
    <property type="molecule type" value="Genomic_DNA"/>
</dbReference>
<dbReference type="AlphaFoldDB" id="R9NX92"/>
<accession>R9NX92</accession>
<dbReference type="HOGENOM" id="CLU_1750506_0_0_1"/>
<evidence type="ECO:0000313" key="1">
    <source>
        <dbReference type="EMBL" id="GAC93186.1"/>
    </source>
</evidence>
<sequence>MRIVGALHPYLQRVRKRQRLGRKRRAKKRMAKSRSLRWTKPRWRNQKFAAPLVALSLEYVHQRLQPCQKVPPISDPAVRLGLATFTTLFIFCHLSPCFTLLPVVGSRSSAPNMWEWMLIVRKPMFESPTASARLDYRAEIEFDSDQPKL</sequence>